<proteinExistence type="inferred from homology"/>
<keyword evidence="5" id="KW-1185">Reference proteome</keyword>
<name>A0A512BAY3_9BACT</name>
<dbReference type="EMBL" id="BJYT01000005">
    <property type="protein sequence ID" value="GEO09136.1"/>
    <property type="molecule type" value="Genomic_DNA"/>
</dbReference>
<dbReference type="SUPFAM" id="SSF55486">
    <property type="entry name" value="Metalloproteases ('zincins'), catalytic domain"/>
    <property type="match status" value="1"/>
</dbReference>
<feature type="active site" description="Proton donor/acceptor" evidence="3">
    <location>
        <position position="264"/>
    </location>
</feature>
<dbReference type="PROSITE" id="PS52034">
    <property type="entry name" value="PEPTIDASE_M32"/>
    <property type="match status" value="1"/>
</dbReference>
<sequence>MSSTEKLYLEYKSVMQKVADVKYAAAVLQWDQETYLPEKGAEFRGRQLATLSEISHEMFINDKNEGLLKDLLSKDLPQEQKRNVALTWEDYSRLKKLTPEFVRKMSETVSASFFAWIEARKQNSYKIFEPKLAPLVDLKRQEAELYGYEGHPYNALMDEYEKGATVQKIDTIFEDIKLPLRQLLSEIQNDRPVDDSFLRQHFLKQQQWEWGMYLAKQLGFDFERGRQDISEHPFTTNFSSQDVRITTRIDEHDFANMTWSTIHEVGHALYEQGLPPEQYGLPLGEYASLGIHESQSRLWENCVGRGNAFWSYYLPQLKQFFPEQFKDVSKDQFLKAINKVQPSLVRAEADELTYHFHVMVRYELEKRLIEGSLQVKEIPLYWNDQYKALLGVDVPDDKSGCLQDVHWSHGSFGYFATYSLGSFYAAQLWQHANKTIPGLETEISQQGKTKSLLLWLRNNVHKHGRFYNSNELCAAVTGHELDSKVFVSYLKEKLNDLK</sequence>
<dbReference type="EC" id="3.4.17.19" evidence="1"/>
<evidence type="ECO:0000313" key="5">
    <source>
        <dbReference type="Proteomes" id="UP000321513"/>
    </source>
</evidence>
<evidence type="ECO:0000313" key="4">
    <source>
        <dbReference type="EMBL" id="GEO09136.1"/>
    </source>
</evidence>
<dbReference type="GO" id="GO:0006508">
    <property type="term" value="P:proteolysis"/>
    <property type="evidence" value="ECO:0007669"/>
    <property type="project" value="UniProtKB-UniRule"/>
</dbReference>
<dbReference type="OrthoDB" id="9772308at2"/>
<keyword evidence="1" id="KW-0482">Metalloprotease</keyword>
<dbReference type="PRINTS" id="PR00998">
    <property type="entry name" value="CRBOXYPTASET"/>
</dbReference>
<comment type="caution">
    <text evidence="4">The sequence shown here is derived from an EMBL/GenBank/DDBJ whole genome shotgun (WGS) entry which is preliminary data.</text>
</comment>
<evidence type="ECO:0000256" key="2">
    <source>
        <dbReference type="PIRSR" id="PIRSR006615-1"/>
    </source>
</evidence>
<comment type="similarity">
    <text evidence="1">Belongs to the peptidase M32 family.</text>
</comment>
<keyword evidence="2" id="KW-0862">Zinc</keyword>
<dbReference type="InterPro" id="IPR001333">
    <property type="entry name" value="Peptidase_M32_Taq"/>
</dbReference>
<comment type="cofactor">
    <cofactor evidence="2">
        <name>Zn(2+)</name>
        <dbReference type="ChEBI" id="CHEBI:29105"/>
    </cofactor>
    <text evidence="2">Binds 1 zinc ion per subunit.</text>
</comment>
<keyword evidence="1 2" id="KW-0479">Metal-binding</keyword>
<dbReference type="Proteomes" id="UP000321513">
    <property type="component" value="Unassembled WGS sequence"/>
</dbReference>
<reference evidence="4 5" key="1">
    <citation type="submission" date="2019-07" db="EMBL/GenBank/DDBJ databases">
        <title>Whole genome shotgun sequence of Segetibacter aerophilus NBRC 106135.</title>
        <authorList>
            <person name="Hosoyama A."/>
            <person name="Uohara A."/>
            <person name="Ohji S."/>
            <person name="Ichikawa N."/>
        </authorList>
    </citation>
    <scope>NUCLEOTIDE SEQUENCE [LARGE SCALE GENOMIC DNA]</scope>
    <source>
        <strain evidence="4 5">NBRC 106135</strain>
    </source>
</reference>
<dbReference type="PANTHER" id="PTHR34217:SF1">
    <property type="entry name" value="CARBOXYPEPTIDASE 1"/>
    <property type="match status" value="1"/>
</dbReference>
<dbReference type="PANTHER" id="PTHR34217">
    <property type="entry name" value="METAL-DEPENDENT CARBOXYPEPTIDASE"/>
    <property type="match status" value="1"/>
</dbReference>
<dbReference type="Pfam" id="PF02074">
    <property type="entry name" value="Peptidase_M32"/>
    <property type="match status" value="1"/>
</dbReference>
<dbReference type="RefSeq" id="WP_147203264.1">
    <property type="nucleotide sequence ID" value="NZ_BJYT01000005.1"/>
</dbReference>
<keyword evidence="1" id="KW-0378">Hydrolase</keyword>
<evidence type="ECO:0000256" key="1">
    <source>
        <dbReference type="PIRNR" id="PIRNR006615"/>
    </source>
</evidence>
<dbReference type="AlphaFoldDB" id="A0A512BAY3"/>
<evidence type="ECO:0000256" key="3">
    <source>
        <dbReference type="PIRSR" id="PIRSR006615-2"/>
    </source>
</evidence>
<feature type="binding site" evidence="2">
    <location>
        <position position="267"/>
    </location>
    <ligand>
        <name>Zn(2+)</name>
        <dbReference type="ChEBI" id="CHEBI:29105"/>
        <note>catalytic</note>
    </ligand>
</feature>
<dbReference type="PIRSF" id="PIRSF006615">
    <property type="entry name" value="Zn_crbxpep_Taq"/>
    <property type="match status" value="1"/>
</dbReference>
<feature type="binding site" evidence="2">
    <location>
        <position position="263"/>
    </location>
    <ligand>
        <name>Zn(2+)</name>
        <dbReference type="ChEBI" id="CHEBI:29105"/>
        <note>catalytic</note>
    </ligand>
</feature>
<feature type="binding site" evidence="2">
    <location>
        <position position="293"/>
    </location>
    <ligand>
        <name>Zn(2+)</name>
        <dbReference type="ChEBI" id="CHEBI:29105"/>
        <note>catalytic</note>
    </ligand>
</feature>
<protein>
    <recommendedName>
        <fullName evidence="1">Metal-dependent carboxypeptidase</fullName>
        <ecNumber evidence="1">3.4.17.19</ecNumber>
    </recommendedName>
</protein>
<keyword evidence="1 4" id="KW-0121">Carboxypeptidase</keyword>
<dbReference type="CDD" id="cd06460">
    <property type="entry name" value="M32_Taq"/>
    <property type="match status" value="1"/>
</dbReference>
<comment type="catalytic activity">
    <reaction evidence="1">
        <text>Release of a C-terminal amino acid with broad specificity, except for -Pro.</text>
        <dbReference type="EC" id="3.4.17.19"/>
    </reaction>
</comment>
<comment type="function">
    <text evidence="1">Broad specificity carboxypetidase that releases amino acids sequentially from the C-terminus, including neutral, aromatic, polar and basic residues.</text>
</comment>
<organism evidence="4 5">
    <name type="scientific">Segetibacter aerophilus</name>
    <dbReference type="NCBI Taxonomy" id="670293"/>
    <lineage>
        <taxon>Bacteria</taxon>
        <taxon>Pseudomonadati</taxon>
        <taxon>Bacteroidota</taxon>
        <taxon>Chitinophagia</taxon>
        <taxon>Chitinophagales</taxon>
        <taxon>Chitinophagaceae</taxon>
        <taxon>Segetibacter</taxon>
    </lineage>
</organism>
<keyword evidence="1" id="KW-0645">Protease</keyword>
<dbReference type="GO" id="GO:0004181">
    <property type="term" value="F:metallocarboxypeptidase activity"/>
    <property type="evidence" value="ECO:0007669"/>
    <property type="project" value="UniProtKB-UniRule"/>
</dbReference>
<gene>
    <name evidence="4" type="ORF">SAE01_16320</name>
</gene>
<dbReference type="GO" id="GO:0046872">
    <property type="term" value="F:metal ion binding"/>
    <property type="evidence" value="ECO:0007669"/>
    <property type="project" value="UniProtKB-KW"/>
</dbReference>
<dbReference type="Gene3D" id="1.10.1370.30">
    <property type="match status" value="1"/>
</dbReference>
<accession>A0A512BAY3</accession>